<dbReference type="AlphaFoldDB" id="A0A378Q0R4"/>
<gene>
    <name evidence="1" type="ORF">NCTC11091_00072</name>
</gene>
<dbReference type="EMBL" id="UGQA01000001">
    <property type="protein sequence ID" value="STY94312.1"/>
    <property type="molecule type" value="Genomic_DNA"/>
</dbReference>
<organism evidence="1 2">
    <name type="scientific">Faucicola atlantae</name>
    <dbReference type="NCBI Taxonomy" id="34059"/>
    <lineage>
        <taxon>Bacteria</taxon>
        <taxon>Pseudomonadati</taxon>
        <taxon>Pseudomonadota</taxon>
        <taxon>Gammaproteobacteria</taxon>
        <taxon>Moraxellales</taxon>
        <taxon>Moraxellaceae</taxon>
        <taxon>Faucicola</taxon>
    </lineage>
</organism>
<name>A0A378Q0R4_9GAMM</name>
<proteinExistence type="predicted"/>
<evidence type="ECO:0000313" key="1">
    <source>
        <dbReference type="EMBL" id="STY94312.1"/>
    </source>
</evidence>
<dbReference type="Proteomes" id="UP000255193">
    <property type="component" value="Unassembled WGS sequence"/>
</dbReference>
<sequence length="62" mass="7311">MIYHNQQEFINTLSSKLTLPFEVTGKVEASENYILNLTFLNLIDIRDFTGNYILLPDEKRLY</sequence>
<protein>
    <submittedName>
        <fullName evidence="1">Uncharacterized protein</fullName>
    </submittedName>
</protein>
<reference evidence="1 2" key="1">
    <citation type="submission" date="2018-06" db="EMBL/GenBank/DDBJ databases">
        <authorList>
            <consortium name="Pathogen Informatics"/>
            <person name="Doyle S."/>
        </authorList>
    </citation>
    <scope>NUCLEOTIDE SEQUENCE [LARGE SCALE GENOMIC DNA]</scope>
    <source>
        <strain evidence="1 2">NCTC11091</strain>
    </source>
</reference>
<accession>A0A378Q0R4</accession>
<evidence type="ECO:0000313" key="2">
    <source>
        <dbReference type="Proteomes" id="UP000255193"/>
    </source>
</evidence>